<sequence>MNHSRFDIKRLLCIDCALAVEMANVGRENVSRHLFLESSRVRFLESYRLLFPESSRDDNISQQILQPSRTRAPAPYMPQGVWGLQTLTHGWAYRISLVIYPYCRSSPIPVQWGSDLQGLRGCPPG</sequence>
<gene>
    <name evidence="1" type="ORF">SKAU_G00322020</name>
</gene>
<keyword evidence="2" id="KW-1185">Reference proteome</keyword>
<evidence type="ECO:0000313" key="2">
    <source>
        <dbReference type="Proteomes" id="UP001152622"/>
    </source>
</evidence>
<dbReference type="Proteomes" id="UP001152622">
    <property type="component" value="Chromosome 14"/>
</dbReference>
<dbReference type="AlphaFoldDB" id="A0A9Q1ENY2"/>
<reference evidence="1" key="1">
    <citation type="journal article" date="2023" name="Science">
        <title>Genome structures resolve the early diversification of teleost fishes.</title>
        <authorList>
            <person name="Parey E."/>
            <person name="Louis A."/>
            <person name="Montfort J."/>
            <person name="Bouchez O."/>
            <person name="Roques C."/>
            <person name="Iampietro C."/>
            <person name="Lluch J."/>
            <person name="Castinel A."/>
            <person name="Donnadieu C."/>
            <person name="Desvignes T."/>
            <person name="Floi Bucao C."/>
            <person name="Jouanno E."/>
            <person name="Wen M."/>
            <person name="Mejri S."/>
            <person name="Dirks R."/>
            <person name="Jansen H."/>
            <person name="Henkel C."/>
            <person name="Chen W.J."/>
            <person name="Zahm M."/>
            <person name="Cabau C."/>
            <person name="Klopp C."/>
            <person name="Thompson A.W."/>
            <person name="Robinson-Rechavi M."/>
            <person name="Braasch I."/>
            <person name="Lecointre G."/>
            <person name="Bobe J."/>
            <person name="Postlethwait J.H."/>
            <person name="Berthelot C."/>
            <person name="Roest Crollius H."/>
            <person name="Guiguen Y."/>
        </authorList>
    </citation>
    <scope>NUCLEOTIDE SEQUENCE</scope>
    <source>
        <strain evidence="1">WJC10195</strain>
    </source>
</reference>
<protein>
    <submittedName>
        <fullName evidence="1">Uncharacterized protein</fullName>
    </submittedName>
</protein>
<evidence type="ECO:0000313" key="1">
    <source>
        <dbReference type="EMBL" id="KAJ8342274.1"/>
    </source>
</evidence>
<organism evidence="1 2">
    <name type="scientific">Synaphobranchus kaupii</name>
    <name type="common">Kaup's arrowtooth eel</name>
    <dbReference type="NCBI Taxonomy" id="118154"/>
    <lineage>
        <taxon>Eukaryota</taxon>
        <taxon>Metazoa</taxon>
        <taxon>Chordata</taxon>
        <taxon>Craniata</taxon>
        <taxon>Vertebrata</taxon>
        <taxon>Euteleostomi</taxon>
        <taxon>Actinopterygii</taxon>
        <taxon>Neopterygii</taxon>
        <taxon>Teleostei</taxon>
        <taxon>Anguilliformes</taxon>
        <taxon>Synaphobranchidae</taxon>
        <taxon>Synaphobranchus</taxon>
    </lineage>
</organism>
<name>A0A9Q1ENY2_SYNKA</name>
<proteinExistence type="predicted"/>
<accession>A0A9Q1ENY2</accession>
<comment type="caution">
    <text evidence="1">The sequence shown here is derived from an EMBL/GenBank/DDBJ whole genome shotgun (WGS) entry which is preliminary data.</text>
</comment>
<dbReference type="EMBL" id="JAINUF010000014">
    <property type="protein sequence ID" value="KAJ8342274.1"/>
    <property type="molecule type" value="Genomic_DNA"/>
</dbReference>